<dbReference type="GeneTree" id="ENSGT00390000004263"/>
<proteinExistence type="inferred from homology"/>
<keyword evidence="11" id="KW-1185">Reference proteome</keyword>
<dbReference type="PANTHER" id="PTHR10137">
    <property type="entry name" value="V-TYPE PROTON ATPASE SUBUNIT C"/>
    <property type="match status" value="1"/>
</dbReference>
<comment type="function">
    <text evidence="6 8">Subunit of the V1 complex of vacuolar(H+)-ATPase (V-ATPase), a multisubunit enzyme composed of a peripheral complex (V1) that hydrolyzes ATP and a membrane integral complex (V0) that translocates protons. V-ATPase is responsible for acidifying and maintaining the pH of intracellular compartments and in some cell types, is targeted to the plasma membrane, where it is responsible for acidifying the extracellular environment. Subunit C is necessary for the assembly of the catalytic sector of the enzyme and is likely to have a specific function in its catalytic activity.</text>
</comment>
<keyword evidence="4" id="KW-0007">Acetylation</keyword>
<keyword evidence="5 8" id="KW-0406">Ion transport</keyword>
<keyword evidence="9" id="KW-1133">Transmembrane helix</keyword>
<keyword evidence="9" id="KW-0812">Transmembrane</keyword>
<organism evidence="10 11">
    <name type="scientific">Gasterosteus aculeatus aculeatus</name>
    <name type="common">three-spined stickleback</name>
    <dbReference type="NCBI Taxonomy" id="481459"/>
    <lineage>
        <taxon>Eukaryota</taxon>
        <taxon>Metazoa</taxon>
        <taxon>Chordata</taxon>
        <taxon>Craniata</taxon>
        <taxon>Vertebrata</taxon>
        <taxon>Euteleostomi</taxon>
        <taxon>Actinopterygii</taxon>
        <taxon>Neopterygii</taxon>
        <taxon>Teleostei</taxon>
        <taxon>Neoteleostei</taxon>
        <taxon>Acanthomorphata</taxon>
        <taxon>Eupercaria</taxon>
        <taxon>Perciformes</taxon>
        <taxon>Cottioidei</taxon>
        <taxon>Gasterosteales</taxon>
        <taxon>Gasterosteidae</taxon>
        <taxon>Gasterosteus</taxon>
    </lineage>
</organism>
<dbReference type="GO" id="GO:0000221">
    <property type="term" value="C:vacuolar proton-transporting V-type ATPase, V1 domain"/>
    <property type="evidence" value="ECO:0007669"/>
    <property type="project" value="TreeGrafter"/>
</dbReference>
<comment type="similarity">
    <text evidence="1 8">Belongs to the V-ATPase C subunit family.</text>
</comment>
<dbReference type="FunFam" id="3.30.70.100:FF:000002">
    <property type="entry name" value="V-type proton ATPase subunit C"/>
    <property type="match status" value="1"/>
</dbReference>
<evidence type="ECO:0000313" key="10">
    <source>
        <dbReference type="Ensembl" id="ENSGACP00000006836.2"/>
    </source>
</evidence>
<evidence type="ECO:0000256" key="5">
    <source>
        <dbReference type="ARBA" id="ARBA00023065"/>
    </source>
</evidence>
<dbReference type="SUPFAM" id="SSF118203">
    <property type="entry name" value="Vacuolar ATP synthase subunit C"/>
    <property type="match status" value="1"/>
</dbReference>
<dbReference type="Gene3D" id="3.30.70.1180">
    <property type="entry name" value="Vacuolar atp synthase subunit c, domain 1"/>
    <property type="match status" value="1"/>
</dbReference>
<evidence type="ECO:0000256" key="1">
    <source>
        <dbReference type="ARBA" id="ARBA00006138"/>
    </source>
</evidence>
<dbReference type="Ensembl" id="ENSGACT00000006853.2">
    <property type="protein sequence ID" value="ENSGACP00000006836.2"/>
    <property type="gene ID" value="ENSGACG00000005164.2"/>
</dbReference>
<accession>G3NNC2</accession>
<dbReference type="Gene3D" id="1.20.1460.10">
    <property type="entry name" value="subunit c (vma5p) of the yeast v-atpase, domain 2"/>
    <property type="match status" value="1"/>
</dbReference>
<comment type="subunit">
    <text evidence="7 8">V-ATPase is a heteromultimeric enzyme made up of two complexes: the ATP-hydrolytic V1 complex and the proton translocation V0 complex. The V1 complex consists of three catalytic AB heterodimers that form a heterohexamer, three peripheral stalks each consisting of EG heterodimers, one central rotor including subunits D and F, and the regulatory subunits C and H. The proton translocation complex V0 consists of the proton transport subunit a, a ring of proteolipid subunits c9c'', rotary subunit d, subunits e and f, and two accessory subunits.</text>
</comment>
<dbReference type="Proteomes" id="UP000007635">
    <property type="component" value="Chromosome X"/>
</dbReference>
<evidence type="ECO:0000256" key="4">
    <source>
        <dbReference type="ARBA" id="ARBA00022990"/>
    </source>
</evidence>
<dbReference type="Gene3D" id="3.30.70.100">
    <property type="match status" value="1"/>
</dbReference>
<dbReference type="PANTHER" id="PTHR10137:SF5">
    <property type="entry name" value="V-TYPE PROTON ATPASE SUBUNIT C 1"/>
    <property type="match status" value="1"/>
</dbReference>
<evidence type="ECO:0000313" key="11">
    <source>
        <dbReference type="Proteomes" id="UP000007635"/>
    </source>
</evidence>
<feature type="transmembrane region" description="Helical" evidence="9">
    <location>
        <begin position="369"/>
        <end position="390"/>
    </location>
</feature>
<dbReference type="GO" id="GO:0046961">
    <property type="term" value="F:proton-transporting ATPase activity, rotational mechanism"/>
    <property type="evidence" value="ECO:0007669"/>
    <property type="project" value="InterPro"/>
</dbReference>
<keyword evidence="3 8" id="KW-0375">Hydrogen ion transport</keyword>
<evidence type="ECO:0000256" key="7">
    <source>
        <dbReference type="ARBA" id="ARBA00063666"/>
    </source>
</evidence>
<reference evidence="10" key="2">
    <citation type="submission" date="2025-08" db="UniProtKB">
        <authorList>
            <consortium name="Ensembl"/>
        </authorList>
    </citation>
    <scope>IDENTIFICATION</scope>
</reference>
<protein>
    <recommendedName>
        <fullName evidence="8">V-type proton ATPase subunit C</fullName>
    </recommendedName>
</protein>
<name>G3NNC2_GASAC</name>
<dbReference type="InterPro" id="IPR036132">
    <property type="entry name" value="Vac_ATP_synth_c_sf"/>
</dbReference>
<evidence type="ECO:0000256" key="8">
    <source>
        <dbReference type="RuleBase" id="RU364010"/>
    </source>
</evidence>
<sequence>MTEFWLISAPGEKTCQQTWDKLMVATTRTNNLSANNKFNIPDLKVGTLDVLVGLSDELAKLDTFVESVVKKVAQYMADVLEDSRDKVQENLLANGVDLVTYITRFQWDMAKYPIKQSLKNISEIISKQASQIDNDLKARASAYNNLKGNLQNLERKNAGSLLTRSLADIVKKEDFIVDSEYLITMLVVVQKTGYADWQKTYETLAEMVVPRSTKLLFEDHDSGLFSVTLFRKAIDDFKHKARENKFTVRDFQYNEEELKADKEEMTRLCTDKKKQFIWTASELPGHAAAAQQEEHEEAERGALRPVQTPGQQRCHHRCRYGHPRAEPEPAGVLPLCLLQDRLQLAGLQSLDTFTASSHYLLGSVPMCHAHIPTLSFISTSMFPVFVAILFSL</sequence>
<reference evidence="10 11" key="1">
    <citation type="journal article" date="2021" name="G3 (Bethesda)">
        <title>Improved contiguity of the threespine stickleback genome using long-read sequencing.</title>
        <authorList>
            <person name="Nath S."/>
            <person name="Shaw D.E."/>
            <person name="White M.A."/>
        </authorList>
    </citation>
    <scope>NUCLEOTIDE SEQUENCE [LARGE SCALE GENOMIC DNA]</scope>
    <source>
        <strain evidence="10 11">Lake Benthic</strain>
    </source>
</reference>
<dbReference type="GO" id="GO:0005765">
    <property type="term" value="C:lysosomal membrane"/>
    <property type="evidence" value="ECO:0007669"/>
    <property type="project" value="TreeGrafter"/>
</dbReference>
<evidence type="ECO:0000256" key="9">
    <source>
        <dbReference type="SAM" id="Phobius"/>
    </source>
</evidence>
<keyword evidence="9" id="KW-0472">Membrane</keyword>
<dbReference type="FunFam" id="1.20.1460.10:FF:000004">
    <property type="entry name" value="V-type proton ATPase subunit C"/>
    <property type="match status" value="1"/>
</dbReference>
<dbReference type="Bgee" id="ENSGACG00000005164">
    <property type="expression patterns" value="Expressed in telencephalon and 13 other cell types or tissues"/>
</dbReference>
<dbReference type="CDD" id="cd14785">
    <property type="entry name" value="V-ATPase_C"/>
    <property type="match status" value="1"/>
</dbReference>
<evidence type="ECO:0000256" key="2">
    <source>
        <dbReference type="ARBA" id="ARBA00022448"/>
    </source>
</evidence>
<dbReference type="AlphaFoldDB" id="G3NNC2"/>
<reference evidence="10" key="3">
    <citation type="submission" date="2025-09" db="UniProtKB">
        <authorList>
            <consortium name="Ensembl"/>
        </authorList>
    </citation>
    <scope>IDENTIFICATION</scope>
</reference>
<dbReference type="Pfam" id="PF03223">
    <property type="entry name" value="V-ATPase_C"/>
    <property type="match status" value="1"/>
</dbReference>
<evidence type="ECO:0000256" key="6">
    <source>
        <dbReference type="ARBA" id="ARBA00046006"/>
    </source>
</evidence>
<evidence type="ECO:0000256" key="3">
    <source>
        <dbReference type="ARBA" id="ARBA00022781"/>
    </source>
</evidence>
<dbReference type="InterPro" id="IPR004907">
    <property type="entry name" value="ATPase_V1-cplx_csu"/>
</dbReference>
<keyword evidence="2 8" id="KW-0813">Transport</keyword>